<feature type="signal peptide" evidence="1">
    <location>
        <begin position="1"/>
        <end position="18"/>
    </location>
</feature>
<dbReference type="SUPFAM" id="SSF52821">
    <property type="entry name" value="Rhodanese/Cell cycle control phosphatase"/>
    <property type="match status" value="1"/>
</dbReference>
<protein>
    <submittedName>
        <fullName evidence="3">PQQ-dependent catabolism-associated CXXCW motif protein</fullName>
    </submittedName>
</protein>
<proteinExistence type="predicted"/>
<dbReference type="InterPro" id="IPR036873">
    <property type="entry name" value="Rhodanese-like_dom_sf"/>
</dbReference>
<keyword evidence="4" id="KW-1185">Reference proteome</keyword>
<evidence type="ECO:0000256" key="1">
    <source>
        <dbReference type="SAM" id="SignalP"/>
    </source>
</evidence>
<dbReference type="Gene3D" id="3.40.250.10">
    <property type="entry name" value="Rhodanese-like domain"/>
    <property type="match status" value="1"/>
</dbReference>
<dbReference type="CDD" id="cd00158">
    <property type="entry name" value="RHOD"/>
    <property type="match status" value="1"/>
</dbReference>
<sequence length="177" mass="18973">MKLGALAALMLLAGPALAQDAPVPEPQDYHGEPYRSAVPATLSGARVVDTAQAIALHDQGVPFIDAMPRKKRPDGLPEGTIWNAPPHMTIPGALWLYDTGYERISPEEAERLAQGLSRATHGDKAAPVVLFCRSDCWMSWNAGKRAVQLGYTGVAWYPEGSDGWQAAGRELVTADAP</sequence>
<reference evidence="4" key="1">
    <citation type="submission" date="2023-07" db="EMBL/GenBank/DDBJ databases">
        <title>Characterization of two Paracoccaceae strains isolated from Phycosphere and proposal of Xinfangfangia lacusdiani sp. nov.</title>
        <authorList>
            <person name="Deng Y."/>
            <person name="Zhang Y.Q."/>
        </authorList>
    </citation>
    <scope>NUCLEOTIDE SEQUENCE [LARGE SCALE GENOMIC DNA]</scope>
    <source>
        <strain evidence="4">CPCC 101403</strain>
    </source>
</reference>
<feature type="domain" description="Rhodanese" evidence="2">
    <location>
        <begin position="90"/>
        <end position="173"/>
    </location>
</feature>
<dbReference type="InterPro" id="IPR022376">
    <property type="entry name" value="PQQ_CXXCW"/>
</dbReference>
<feature type="chain" id="PRO_5046943986" evidence="1">
    <location>
        <begin position="19"/>
        <end position="177"/>
    </location>
</feature>
<dbReference type="NCBIfam" id="TIGR03865">
    <property type="entry name" value="PQQ_CXXCW"/>
    <property type="match status" value="1"/>
</dbReference>
<name>A0ABU3EF03_9RHOB</name>
<organism evidence="3 4">
    <name type="scientific">Paracoccus broussonetiae</name>
    <dbReference type="NCBI Taxonomy" id="3075834"/>
    <lineage>
        <taxon>Bacteria</taxon>
        <taxon>Pseudomonadati</taxon>
        <taxon>Pseudomonadota</taxon>
        <taxon>Alphaproteobacteria</taxon>
        <taxon>Rhodobacterales</taxon>
        <taxon>Paracoccaceae</taxon>
        <taxon>Paracoccus</taxon>
    </lineage>
</organism>
<dbReference type="Proteomes" id="UP001251085">
    <property type="component" value="Unassembled WGS sequence"/>
</dbReference>
<accession>A0ABU3EF03</accession>
<evidence type="ECO:0000313" key="3">
    <source>
        <dbReference type="EMBL" id="MDT1062710.1"/>
    </source>
</evidence>
<dbReference type="InterPro" id="IPR001763">
    <property type="entry name" value="Rhodanese-like_dom"/>
</dbReference>
<dbReference type="Pfam" id="PF00581">
    <property type="entry name" value="Rhodanese"/>
    <property type="match status" value="1"/>
</dbReference>
<dbReference type="RefSeq" id="WP_311759805.1">
    <property type="nucleotide sequence ID" value="NZ_JAVRQI010000009.1"/>
</dbReference>
<dbReference type="EMBL" id="JAVRQI010000009">
    <property type="protein sequence ID" value="MDT1062710.1"/>
    <property type="molecule type" value="Genomic_DNA"/>
</dbReference>
<evidence type="ECO:0000259" key="2">
    <source>
        <dbReference type="PROSITE" id="PS50206"/>
    </source>
</evidence>
<gene>
    <name evidence="3" type="ORF">RM190_12600</name>
</gene>
<comment type="caution">
    <text evidence="3">The sequence shown here is derived from an EMBL/GenBank/DDBJ whole genome shotgun (WGS) entry which is preliminary data.</text>
</comment>
<keyword evidence="1" id="KW-0732">Signal</keyword>
<evidence type="ECO:0000313" key="4">
    <source>
        <dbReference type="Proteomes" id="UP001251085"/>
    </source>
</evidence>
<dbReference type="PROSITE" id="PS50206">
    <property type="entry name" value="RHODANESE_3"/>
    <property type="match status" value="1"/>
</dbReference>